<sequence>MSGLNLTLTEVREEITRNERVFNLGFVPAEGEQKALEAELISRGGCSVQDKEYYQEHLGDLDERELSRLLGEKFYDPAVMQFFSCLLQSLSYQSPRASSEGILPRERVRHWLVQLKELSSGTNGTAITAALEGMANKEIVMKAPFGGSLIHEIFIGLFGTNFLRAQVPNFSFVYGGFACSPPFISEKNVLSWCSNNCSPDQIRQGTCSEVSYALYENVTPAVDLRKRIENCTGEQYLNWFLQVTLALYTSSKEINFTHFDLHNENVLIRQLGRRVNVPYQFQGRTIFVETDTIPMLIDYGFSFCTYGGRDHPAKFGGLRKFLGNFTGSFPMYDIYKLLLWGYVTANDTKNQQVFDVSRQLFRYFSPENPKGFVDFGLKNFFSLPQRANVPLDDFVEFVLSLNPTAVVPIPWGETFSCSGDSCRTPEEIDQQLGMNRDPQARDLFELYDLLTTYQTQGRNDDARAVLAKVNPEMIASGAREFETLASILASSIPETQSLVGLPTSVLFRPQTVNEYRQYVNRIVQSTTWVRDFNLYETILLYMAKFFPQQISENEISRIVDLTRFLTPYFERVEQQKQSLKQDLSYVRSIRRGNVPRAAQWYFEGLPQAIKSIS</sequence>
<dbReference type="KEGG" id="vg:18266445"/>
<dbReference type="GeneID" id="18266445"/>
<accession>W5S5N2</accession>
<dbReference type="SUPFAM" id="SSF56112">
    <property type="entry name" value="Protein kinase-like (PK-like)"/>
    <property type="match status" value="1"/>
</dbReference>
<evidence type="ECO:0000313" key="2">
    <source>
        <dbReference type="Proteomes" id="UP000202176"/>
    </source>
</evidence>
<keyword evidence="1" id="KW-0418">Kinase</keyword>
<dbReference type="EMBL" id="KF740664">
    <property type="protein sequence ID" value="AHH01984.1"/>
    <property type="molecule type" value="Genomic_DNA"/>
</dbReference>
<evidence type="ECO:0000313" key="1">
    <source>
        <dbReference type="EMBL" id="AHH01984.1"/>
    </source>
</evidence>
<keyword evidence="1" id="KW-0808">Transferase</keyword>
<name>W5S5N2_9VIRU</name>
<protein>
    <submittedName>
        <fullName evidence="1">Protein kinase</fullName>
    </submittedName>
</protein>
<dbReference type="OrthoDB" id="5282at10239"/>
<dbReference type="Proteomes" id="UP000202176">
    <property type="component" value="Segment"/>
</dbReference>
<proteinExistence type="predicted"/>
<organism evidence="1 2">
    <name type="scientific">Pithovirus sibericum</name>
    <dbReference type="NCBI Taxonomy" id="1450746"/>
    <lineage>
        <taxon>Viruses</taxon>
        <taxon>Pithoviruses</taxon>
        <taxon>Orthopithovirinae</taxon>
        <taxon>Alphapithovirus</taxon>
        <taxon>Alphapithovirus sibericum</taxon>
    </lineage>
</organism>
<dbReference type="InterPro" id="IPR011009">
    <property type="entry name" value="Kinase-like_dom_sf"/>
</dbReference>
<dbReference type="Gene3D" id="1.10.510.10">
    <property type="entry name" value="Transferase(Phosphotransferase) domain 1"/>
    <property type="match status" value="1"/>
</dbReference>
<dbReference type="RefSeq" id="YP_009001319.1">
    <property type="nucleotide sequence ID" value="NC_023423.1"/>
</dbReference>
<reference evidence="1 2" key="1">
    <citation type="journal article" date="2014" name="Proc. Natl. Acad. Sci. U.S.A.">
        <title>Thirty-thousand-year-old distant relative of giant icosahedral DNA viruses with a pandoravirus morphology.</title>
        <authorList>
            <person name="Legendre M."/>
            <person name="Bartoli J."/>
            <person name="Shmakova L."/>
            <person name="Jeudy S."/>
            <person name="Labadie K."/>
            <person name="Adrait A."/>
            <person name="Lescot M."/>
            <person name="Poirot O."/>
            <person name="Bertaux L."/>
            <person name="Bruley C."/>
            <person name="Coute Y."/>
            <person name="Rivkina E."/>
            <person name="Abergel C."/>
            <person name="Claverie J.M."/>
        </authorList>
    </citation>
    <scope>NUCLEOTIDE SEQUENCE [LARGE SCALE GENOMIC DNA]</scope>
    <source>
        <strain evidence="1">P1084-T</strain>
    </source>
</reference>
<dbReference type="GO" id="GO:0016301">
    <property type="term" value="F:kinase activity"/>
    <property type="evidence" value="ECO:0007669"/>
    <property type="project" value="UniProtKB-KW"/>
</dbReference>
<gene>
    <name evidence="1" type="ORF">pv_418</name>
</gene>
<keyword evidence="2" id="KW-1185">Reference proteome</keyword>